<dbReference type="Gene3D" id="3.40.50.720">
    <property type="entry name" value="NAD(P)-binding Rossmann-like Domain"/>
    <property type="match status" value="1"/>
</dbReference>
<dbReference type="Proteomes" id="UP000035100">
    <property type="component" value="Unassembled WGS sequence"/>
</dbReference>
<evidence type="ECO:0000313" key="2">
    <source>
        <dbReference type="Proteomes" id="UP000035100"/>
    </source>
</evidence>
<dbReference type="GO" id="GO:0016616">
    <property type="term" value="F:oxidoreductase activity, acting on the CH-OH group of donors, NAD or NADP as acceptor"/>
    <property type="evidence" value="ECO:0007669"/>
    <property type="project" value="TreeGrafter"/>
</dbReference>
<dbReference type="InterPro" id="IPR002347">
    <property type="entry name" value="SDR_fam"/>
</dbReference>
<dbReference type="PANTHER" id="PTHR45458">
    <property type="entry name" value="SHORT-CHAIN DEHYDROGENASE/REDUCTASE SDR"/>
    <property type="match status" value="1"/>
</dbReference>
<organism evidence="1 2">
    <name type="scientific">Wenxinia marina DSM 24838</name>
    <dbReference type="NCBI Taxonomy" id="1123501"/>
    <lineage>
        <taxon>Bacteria</taxon>
        <taxon>Pseudomonadati</taxon>
        <taxon>Pseudomonadota</taxon>
        <taxon>Alphaproteobacteria</taxon>
        <taxon>Rhodobacterales</taxon>
        <taxon>Roseobacteraceae</taxon>
        <taxon>Wenxinia</taxon>
    </lineage>
</organism>
<dbReference type="PATRIC" id="fig|1123501.6.peg.905"/>
<dbReference type="InterPro" id="IPR052184">
    <property type="entry name" value="SDR_enzymes"/>
</dbReference>
<name>A0A0D0QDP1_9RHOB</name>
<keyword evidence="2" id="KW-1185">Reference proteome</keyword>
<comment type="caution">
    <text evidence="1">The sequence shown here is derived from an EMBL/GenBank/DDBJ whole genome shotgun (WGS) entry which is preliminary data.</text>
</comment>
<protein>
    <submittedName>
        <fullName evidence="1">Short-chain dehydrogenase</fullName>
    </submittedName>
</protein>
<dbReference type="RefSeq" id="WP_018304206.1">
    <property type="nucleotide sequence ID" value="NZ_KB902312.1"/>
</dbReference>
<dbReference type="PRINTS" id="PR00081">
    <property type="entry name" value="GDHRDH"/>
</dbReference>
<evidence type="ECO:0000313" key="1">
    <source>
        <dbReference type="EMBL" id="KIQ70462.1"/>
    </source>
</evidence>
<proteinExistence type="predicted"/>
<dbReference type="Pfam" id="PF00106">
    <property type="entry name" value="adh_short"/>
    <property type="match status" value="1"/>
</dbReference>
<dbReference type="eggNOG" id="COG1028">
    <property type="taxonomic scope" value="Bacteria"/>
</dbReference>
<accession>A0A0D0QDP1</accession>
<dbReference type="SUPFAM" id="SSF51735">
    <property type="entry name" value="NAD(P)-binding Rossmann-fold domains"/>
    <property type="match status" value="1"/>
</dbReference>
<reference evidence="1 2" key="1">
    <citation type="submission" date="2013-01" db="EMBL/GenBank/DDBJ databases">
        <authorList>
            <person name="Fiebig A."/>
            <person name="Goeker M."/>
            <person name="Klenk H.-P.P."/>
        </authorList>
    </citation>
    <scope>NUCLEOTIDE SEQUENCE [LARGE SCALE GENOMIC DNA]</scope>
    <source>
        <strain evidence="1 2">DSM 24838</strain>
    </source>
</reference>
<sequence>MSRALVIGASGGIGAALADALEAGGDDVVRLSRSADGLDVTDGDSVARVLGEVEGPFDLILLATGILAPEGAEPEKALARIDGPTMAQVMAVNAIGPALVLAQVPRLLDRDGAGKVGVITARVGSIGDNRLGGWHSYRASKAAANMIVRGAAVELGRTHNRVTCVALHPGTVATRFTADYPGHRKVGPDEAAANLIAVMDRLEPEQTGGFFDYAGEPIPW</sequence>
<dbReference type="AlphaFoldDB" id="A0A0D0QDP1"/>
<dbReference type="EMBL" id="AONG01000005">
    <property type="protein sequence ID" value="KIQ70462.1"/>
    <property type="molecule type" value="Genomic_DNA"/>
</dbReference>
<dbReference type="PANTHER" id="PTHR45458:SF1">
    <property type="entry name" value="SHORT CHAIN DEHYDROGENASE"/>
    <property type="match status" value="1"/>
</dbReference>
<dbReference type="STRING" id="1123501.Wenmar_00838"/>
<dbReference type="OrthoDB" id="9785826at2"/>
<gene>
    <name evidence="1" type="ORF">Wenmar_00838</name>
</gene>
<dbReference type="InterPro" id="IPR036291">
    <property type="entry name" value="NAD(P)-bd_dom_sf"/>
</dbReference>